<feature type="transmembrane region" description="Helical" evidence="1">
    <location>
        <begin position="38"/>
        <end position="58"/>
    </location>
</feature>
<dbReference type="Proteomes" id="UP001595987">
    <property type="component" value="Unassembled WGS sequence"/>
</dbReference>
<dbReference type="RefSeq" id="WP_213533581.1">
    <property type="nucleotide sequence ID" value="NZ_BOVQ01000002.1"/>
</dbReference>
<sequence>MVVDYCIELFSVLKKLEQSILQIDNLKKTFEHKIERRIYYQSVLVATVISLCAMFWGLSKYSKILGNSVVQVSELESFMRMFAITFVTWCLGALLTTGLNSLWKKDYLPGGKRMISKFLMPKFKKEQKNIAQKAEEYLQNEMFINSKIPAKYLNTETLSYIIKVLQNHEVDSIEAAINLIELEARDDKVRELLIPKENLIVRVKKAMCEDLQIPKIKKQIIGTNRKGFL</sequence>
<comment type="caution">
    <text evidence="2">The sequence shown here is derived from an EMBL/GenBank/DDBJ whole genome shotgun (WGS) entry which is preliminary data.</text>
</comment>
<protein>
    <submittedName>
        <fullName evidence="2">Uncharacterized protein</fullName>
    </submittedName>
</protein>
<keyword evidence="3" id="KW-1185">Reference proteome</keyword>
<dbReference type="EMBL" id="JBHSGD010000004">
    <property type="protein sequence ID" value="MFC4652000.1"/>
    <property type="molecule type" value="Genomic_DNA"/>
</dbReference>
<evidence type="ECO:0000256" key="1">
    <source>
        <dbReference type="SAM" id="Phobius"/>
    </source>
</evidence>
<feature type="transmembrane region" description="Helical" evidence="1">
    <location>
        <begin position="78"/>
        <end position="103"/>
    </location>
</feature>
<evidence type="ECO:0000313" key="3">
    <source>
        <dbReference type="Proteomes" id="UP001595987"/>
    </source>
</evidence>
<accession>A0ABV9JF35</accession>
<organism evidence="2 3">
    <name type="scientific">Lactococcus nasutitermitis</name>
    <dbReference type="NCBI Taxonomy" id="1652957"/>
    <lineage>
        <taxon>Bacteria</taxon>
        <taxon>Bacillati</taxon>
        <taxon>Bacillota</taxon>
        <taxon>Bacilli</taxon>
        <taxon>Lactobacillales</taxon>
        <taxon>Streptococcaceae</taxon>
        <taxon>Lactococcus</taxon>
    </lineage>
</organism>
<keyword evidence="1" id="KW-0812">Transmembrane</keyword>
<gene>
    <name evidence="2" type="ORF">ACFO26_03690</name>
</gene>
<keyword evidence="1" id="KW-1133">Transmembrane helix</keyword>
<keyword evidence="1" id="KW-0472">Membrane</keyword>
<evidence type="ECO:0000313" key="2">
    <source>
        <dbReference type="EMBL" id="MFC4652000.1"/>
    </source>
</evidence>
<proteinExistence type="predicted"/>
<name>A0ABV9JF35_9LACT</name>
<reference evidence="3" key="1">
    <citation type="journal article" date="2019" name="Int. J. Syst. Evol. Microbiol.">
        <title>The Global Catalogue of Microorganisms (GCM) 10K type strain sequencing project: providing services to taxonomists for standard genome sequencing and annotation.</title>
        <authorList>
            <consortium name="The Broad Institute Genomics Platform"/>
            <consortium name="The Broad Institute Genome Sequencing Center for Infectious Disease"/>
            <person name="Wu L."/>
            <person name="Ma J."/>
        </authorList>
    </citation>
    <scope>NUCLEOTIDE SEQUENCE [LARGE SCALE GENOMIC DNA]</scope>
    <source>
        <strain evidence="3">CCUG 63287</strain>
    </source>
</reference>